<protein>
    <submittedName>
        <fullName evidence="3 4">Uncharacterized protein</fullName>
    </submittedName>
</protein>
<accession>A0AA85KE22</accession>
<evidence type="ECO:0000256" key="1">
    <source>
        <dbReference type="SAM" id="MobiDB-lite"/>
    </source>
</evidence>
<feature type="region of interest" description="Disordered" evidence="1">
    <location>
        <begin position="1"/>
        <end position="23"/>
    </location>
</feature>
<proteinExistence type="predicted"/>
<keyword evidence="2" id="KW-1185">Reference proteome</keyword>
<organism evidence="2 4">
    <name type="scientific">Trichobilharzia regenti</name>
    <name type="common">Nasal bird schistosome</name>
    <dbReference type="NCBI Taxonomy" id="157069"/>
    <lineage>
        <taxon>Eukaryota</taxon>
        <taxon>Metazoa</taxon>
        <taxon>Spiralia</taxon>
        <taxon>Lophotrochozoa</taxon>
        <taxon>Platyhelminthes</taxon>
        <taxon>Trematoda</taxon>
        <taxon>Digenea</taxon>
        <taxon>Strigeidida</taxon>
        <taxon>Schistosomatoidea</taxon>
        <taxon>Schistosomatidae</taxon>
        <taxon>Trichobilharzia</taxon>
    </lineage>
</organism>
<dbReference type="AlphaFoldDB" id="A0AA85KE22"/>
<name>A0AA85KE22_TRIRE</name>
<evidence type="ECO:0000313" key="4">
    <source>
        <dbReference type="WBParaSite" id="TREG1_84050.1"/>
    </source>
</evidence>
<dbReference type="Proteomes" id="UP000050795">
    <property type="component" value="Unassembled WGS sequence"/>
</dbReference>
<evidence type="ECO:0000313" key="2">
    <source>
        <dbReference type="Proteomes" id="UP000050795"/>
    </source>
</evidence>
<feature type="compositionally biased region" description="Polar residues" evidence="1">
    <location>
        <begin position="1"/>
        <end position="18"/>
    </location>
</feature>
<sequence>MQENNSDNVLNTGIQHSATSRKRRISSGRLHECFGYSYSTFYRRQKRLRDAAFSDWDFWKRYCSSREEVARDNTVTLPSSSTVQGTVGLPSTSETVAVVSQTEENRNIYYYAIINFNRTSGCS</sequence>
<dbReference type="WBParaSite" id="TREG1_44160.1">
    <property type="protein sequence ID" value="TREG1_44160.1"/>
    <property type="gene ID" value="TREG1_44160"/>
</dbReference>
<reference evidence="3 4" key="2">
    <citation type="submission" date="2023-11" db="UniProtKB">
        <authorList>
            <consortium name="WormBaseParasite"/>
        </authorList>
    </citation>
    <scope>IDENTIFICATION</scope>
</reference>
<reference evidence="2" key="1">
    <citation type="submission" date="2022-06" db="EMBL/GenBank/DDBJ databases">
        <authorList>
            <person name="Berger JAMES D."/>
            <person name="Berger JAMES D."/>
        </authorList>
    </citation>
    <scope>NUCLEOTIDE SEQUENCE [LARGE SCALE GENOMIC DNA]</scope>
</reference>
<dbReference type="WBParaSite" id="TREG1_84050.1">
    <property type="protein sequence ID" value="TREG1_84050.1"/>
    <property type="gene ID" value="TREG1_84050"/>
</dbReference>
<evidence type="ECO:0000313" key="3">
    <source>
        <dbReference type="WBParaSite" id="TREG1_44160.1"/>
    </source>
</evidence>